<dbReference type="InterPro" id="IPR039420">
    <property type="entry name" value="WalR-like"/>
</dbReference>
<dbReference type="GO" id="GO:0000156">
    <property type="term" value="F:phosphorelay response regulator activity"/>
    <property type="evidence" value="ECO:0007669"/>
    <property type="project" value="TreeGrafter"/>
</dbReference>
<dbReference type="Gene3D" id="1.10.10.10">
    <property type="entry name" value="Winged helix-like DNA-binding domain superfamily/Winged helix DNA-binding domain"/>
    <property type="match status" value="1"/>
</dbReference>
<evidence type="ECO:0000259" key="8">
    <source>
        <dbReference type="PROSITE" id="PS50110"/>
    </source>
</evidence>
<evidence type="ECO:0000256" key="6">
    <source>
        <dbReference type="PROSITE-ProRule" id="PRU00169"/>
    </source>
</evidence>
<dbReference type="SMART" id="SM00448">
    <property type="entry name" value="REC"/>
    <property type="match status" value="1"/>
</dbReference>
<dbReference type="GO" id="GO:0032993">
    <property type="term" value="C:protein-DNA complex"/>
    <property type="evidence" value="ECO:0007669"/>
    <property type="project" value="TreeGrafter"/>
</dbReference>
<dbReference type="GO" id="GO:0006355">
    <property type="term" value="P:regulation of DNA-templated transcription"/>
    <property type="evidence" value="ECO:0007669"/>
    <property type="project" value="InterPro"/>
</dbReference>
<evidence type="ECO:0000256" key="7">
    <source>
        <dbReference type="PROSITE-ProRule" id="PRU01091"/>
    </source>
</evidence>
<dbReference type="InterPro" id="IPR001789">
    <property type="entry name" value="Sig_transdc_resp-reg_receiver"/>
</dbReference>
<evidence type="ECO:0000256" key="3">
    <source>
        <dbReference type="ARBA" id="ARBA00023015"/>
    </source>
</evidence>
<keyword evidence="3" id="KW-0805">Transcription regulation</keyword>
<reference evidence="10" key="1">
    <citation type="submission" date="2021-02" db="EMBL/GenBank/DDBJ databases">
        <title>Infant gut strain persistence is associated with maternal origin, phylogeny, and functional potential including surface adhesion and iron acquisition.</title>
        <authorList>
            <person name="Lou Y.C."/>
        </authorList>
    </citation>
    <scope>NUCLEOTIDE SEQUENCE</scope>
    <source>
        <strain evidence="10">L2_039_000G1_dasL2_039_000G1_concoct_11</strain>
    </source>
</reference>
<dbReference type="EMBL" id="JAGZSV010000075">
    <property type="protein sequence ID" value="MBS6940860.1"/>
    <property type="molecule type" value="Genomic_DNA"/>
</dbReference>
<dbReference type="Pfam" id="PF00486">
    <property type="entry name" value="Trans_reg_C"/>
    <property type="match status" value="1"/>
</dbReference>
<keyword evidence="5" id="KW-0804">Transcription</keyword>
<protein>
    <submittedName>
        <fullName evidence="10">Response regulator transcription factor</fullName>
    </submittedName>
</protein>
<dbReference type="Gene3D" id="3.40.50.2300">
    <property type="match status" value="1"/>
</dbReference>
<proteinExistence type="predicted"/>
<name>A0A943YVK8_9ACTN</name>
<keyword evidence="1 6" id="KW-0597">Phosphoprotein</keyword>
<gene>
    <name evidence="10" type="ORF">KH142_05165</name>
</gene>
<dbReference type="SUPFAM" id="SSF52172">
    <property type="entry name" value="CheY-like"/>
    <property type="match status" value="1"/>
</dbReference>
<dbReference type="PROSITE" id="PS50110">
    <property type="entry name" value="RESPONSE_REGULATORY"/>
    <property type="match status" value="1"/>
</dbReference>
<sequence length="228" mass="25103">MAEIEKKPLVLIVDDERDIADMLKSYFEMSGYLATVAFDGAQALEKAKRSPDVILLDVGLPDIDGFSVCRMLRDVHACPIIFLTARVEDADAIDGFSAGADDYVTKPFSLEVLGARVKAQLARGERLKRVSAVRIDDVLSIDYGAMAVSVNGKPVTLARKEYEICALLAKHAGQVFDRDMIYERVWGASGDSTVVTEHVRRLRRALAAAGAEKEYVKTVWGVGYTWQS</sequence>
<feature type="modified residue" description="4-aspartylphosphate" evidence="6">
    <location>
        <position position="57"/>
    </location>
</feature>
<dbReference type="InterPro" id="IPR001867">
    <property type="entry name" value="OmpR/PhoB-type_DNA-bd"/>
</dbReference>
<accession>A0A943YVK8</accession>
<evidence type="ECO:0000256" key="1">
    <source>
        <dbReference type="ARBA" id="ARBA00022553"/>
    </source>
</evidence>
<dbReference type="InterPro" id="IPR011006">
    <property type="entry name" value="CheY-like_superfamily"/>
</dbReference>
<dbReference type="Pfam" id="PF00072">
    <property type="entry name" value="Response_reg"/>
    <property type="match status" value="1"/>
</dbReference>
<evidence type="ECO:0000256" key="2">
    <source>
        <dbReference type="ARBA" id="ARBA00023012"/>
    </source>
</evidence>
<dbReference type="SMART" id="SM00862">
    <property type="entry name" value="Trans_reg_C"/>
    <property type="match status" value="1"/>
</dbReference>
<dbReference type="FunFam" id="3.40.50.2300:FF:000001">
    <property type="entry name" value="DNA-binding response regulator PhoB"/>
    <property type="match status" value="1"/>
</dbReference>
<dbReference type="PANTHER" id="PTHR48111:SF2">
    <property type="entry name" value="RESPONSE REGULATOR SAER"/>
    <property type="match status" value="1"/>
</dbReference>
<organism evidence="10 11">
    <name type="scientific">Slackia piriformis</name>
    <dbReference type="NCBI Taxonomy" id="626934"/>
    <lineage>
        <taxon>Bacteria</taxon>
        <taxon>Bacillati</taxon>
        <taxon>Actinomycetota</taxon>
        <taxon>Coriobacteriia</taxon>
        <taxon>Eggerthellales</taxon>
        <taxon>Eggerthellaceae</taxon>
        <taxon>Slackia</taxon>
    </lineage>
</organism>
<dbReference type="CDD" id="cd17574">
    <property type="entry name" value="REC_OmpR"/>
    <property type="match status" value="1"/>
</dbReference>
<evidence type="ECO:0000313" key="11">
    <source>
        <dbReference type="Proteomes" id="UP000727506"/>
    </source>
</evidence>
<dbReference type="GO" id="GO:0000976">
    <property type="term" value="F:transcription cis-regulatory region binding"/>
    <property type="evidence" value="ECO:0007669"/>
    <property type="project" value="TreeGrafter"/>
</dbReference>
<evidence type="ECO:0000256" key="5">
    <source>
        <dbReference type="ARBA" id="ARBA00023163"/>
    </source>
</evidence>
<dbReference type="Gene3D" id="6.10.250.690">
    <property type="match status" value="1"/>
</dbReference>
<evidence type="ECO:0000256" key="4">
    <source>
        <dbReference type="ARBA" id="ARBA00023125"/>
    </source>
</evidence>
<dbReference type="PROSITE" id="PS51755">
    <property type="entry name" value="OMPR_PHOB"/>
    <property type="match status" value="1"/>
</dbReference>
<dbReference type="AlphaFoldDB" id="A0A943YVK8"/>
<comment type="caution">
    <text evidence="10">The sequence shown here is derived from an EMBL/GenBank/DDBJ whole genome shotgun (WGS) entry which is preliminary data.</text>
</comment>
<evidence type="ECO:0000259" key="9">
    <source>
        <dbReference type="PROSITE" id="PS51755"/>
    </source>
</evidence>
<dbReference type="Proteomes" id="UP000727506">
    <property type="component" value="Unassembled WGS sequence"/>
</dbReference>
<feature type="domain" description="OmpR/PhoB-type" evidence="9">
    <location>
        <begin position="130"/>
        <end position="228"/>
    </location>
</feature>
<dbReference type="PANTHER" id="PTHR48111">
    <property type="entry name" value="REGULATOR OF RPOS"/>
    <property type="match status" value="1"/>
</dbReference>
<feature type="domain" description="Response regulatory" evidence="8">
    <location>
        <begin position="9"/>
        <end position="121"/>
    </location>
</feature>
<keyword evidence="2" id="KW-0902">Two-component regulatory system</keyword>
<dbReference type="CDD" id="cd00383">
    <property type="entry name" value="trans_reg_C"/>
    <property type="match status" value="1"/>
</dbReference>
<dbReference type="GO" id="GO:0005829">
    <property type="term" value="C:cytosol"/>
    <property type="evidence" value="ECO:0007669"/>
    <property type="project" value="TreeGrafter"/>
</dbReference>
<keyword evidence="4 7" id="KW-0238">DNA-binding</keyword>
<evidence type="ECO:0000313" key="10">
    <source>
        <dbReference type="EMBL" id="MBS6940860.1"/>
    </source>
</evidence>
<dbReference type="InterPro" id="IPR036388">
    <property type="entry name" value="WH-like_DNA-bd_sf"/>
</dbReference>
<feature type="DNA-binding region" description="OmpR/PhoB-type" evidence="7">
    <location>
        <begin position="130"/>
        <end position="228"/>
    </location>
</feature>